<protein>
    <submittedName>
        <fullName evidence="1">Uncharacterized protein</fullName>
    </submittedName>
</protein>
<organism evidence="1 2">
    <name type="scientific">Bradyrhizobium japonicum</name>
    <dbReference type="NCBI Taxonomy" id="375"/>
    <lineage>
        <taxon>Bacteria</taxon>
        <taxon>Pseudomonadati</taxon>
        <taxon>Pseudomonadota</taxon>
        <taxon>Alphaproteobacteria</taxon>
        <taxon>Hyphomicrobiales</taxon>
        <taxon>Nitrobacteraceae</taxon>
        <taxon>Bradyrhizobium</taxon>
    </lineage>
</organism>
<comment type="caution">
    <text evidence="1">The sequence shown here is derived from an EMBL/GenBank/DDBJ whole genome shotgun (WGS) entry which is preliminary data.</text>
</comment>
<name>A0A1Y2JXI1_BRAJP</name>
<dbReference type="Proteomes" id="UP000193335">
    <property type="component" value="Unassembled WGS sequence"/>
</dbReference>
<gene>
    <name evidence="1" type="ORF">BSZ19_04835</name>
</gene>
<evidence type="ECO:0000313" key="1">
    <source>
        <dbReference type="EMBL" id="OSJ36310.1"/>
    </source>
</evidence>
<accession>A0A1Y2JXI1</accession>
<evidence type="ECO:0000313" key="2">
    <source>
        <dbReference type="Proteomes" id="UP000193335"/>
    </source>
</evidence>
<reference evidence="1 2" key="1">
    <citation type="submission" date="2017-03" db="EMBL/GenBank/DDBJ databases">
        <title>Whole genome sequences of fourteen strains of Bradyrhizobium canariense and one strain of Bradyrhizobium japonicum isolated from Lupinus (Papilionoideae: Genisteae) species in Algeria.</title>
        <authorList>
            <person name="Crovadore J."/>
            <person name="Chekireb D."/>
            <person name="Brachmann A."/>
            <person name="Chablais R."/>
            <person name="Cochard B."/>
            <person name="Lefort F."/>
        </authorList>
    </citation>
    <scope>NUCLEOTIDE SEQUENCE [LARGE SCALE GENOMIC DNA]</scope>
    <source>
        <strain evidence="1 2">UBMA197</strain>
    </source>
</reference>
<sequence>MINKPTSREIEDVIYHIQATRDRWQGNAGYARCLDIELHALRLLLFTTRIVEEEVDIAAHLGMGGTADA</sequence>
<proteinExistence type="predicted"/>
<dbReference type="RefSeq" id="WP_085398698.1">
    <property type="nucleotide sequence ID" value="NZ_NAFL01000198.1"/>
</dbReference>
<dbReference type="AlphaFoldDB" id="A0A1Y2JXI1"/>
<dbReference type="EMBL" id="NAFL01000198">
    <property type="protein sequence ID" value="OSJ36310.1"/>
    <property type="molecule type" value="Genomic_DNA"/>
</dbReference>